<evidence type="ECO:0000259" key="1">
    <source>
        <dbReference type="Pfam" id="PF00246"/>
    </source>
</evidence>
<reference evidence="3" key="1">
    <citation type="submission" date="2017-06" db="EMBL/GenBank/DDBJ databases">
        <title>Capnocytophaga spp. assemblies.</title>
        <authorList>
            <person name="Gulvik C.A."/>
        </authorList>
    </citation>
    <scope>NUCLEOTIDE SEQUENCE [LARGE SCALE GENOMIC DNA]</scope>
    <source>
        <strain evidence="3">H3936</strain>
    </source>
</reference>
<proteinExistence type="predicted"/>
<dbReference type="SUPFAM" id="SSF53187">
    <property type="entry name" value="Zn-dependent exopeptidases"/>
    <property type="match status" value="1"/>
</dbReference>
<name>A0AAD0E9Q6_9FLAO</name>
<dbReference type="GO" id="GO:0008270">
    <property type="term" value="F:zinc ion binding"/>
    <property type="evidence" value="ECO:0007669"/>
    <property type="project" value="InterPro"/>
</dbReference>
<protein>
    <recommendedName>
        <fullName evidence="1">Peptidase M14 domain-containing protein</fullName>
    </recommendedName>
</protein>
<dbReference type="RefSeq" id="WP_095918580.1">
    <property type="nucleotide sequence ID" value="NZ_CP022389.1"/>
</dbReference>
<sequence length="604" mass="70638">MIKKYCYTYLFLLLMISCENPFFPKKPSFVTHFENSNGTESPTYQEVIDFYKALSKEYSTISLKTMQKTDSGHPLHIVTYSPEADFNFAKLRENKTIILINNAIHAGETDGVDATMLLLRNLAQEQFSVPENVVIVAIPMYNIGGALQRNGFTRVNQNGPKEYGFRGNAKNLDLNRDFIKSDSENALSFAQIFHLIQPDIFIDNHTTNGADYQHILTYGTTNREKLGTFLGNYLSDSLIPRLSDTLQKREQTLQKDSIVPAVYQLIPYVNVWNKPPDNEGYAKMLDTPRYSTGYAGLWNTMSILIETHMLKPYKQRVEANYEMMKNLIDIANAEHQKIKNIRSKQLEENLNRERFTVRWKLDSTQVNQIVFHGYKADTLTSEITGLPRLKYDQTQPFKKFIPYYDRYLSEEEVNIPLAYVVPKAWQKVIERLKANKVIMKEVEKDTLMLVDYYRIASFETVSQPYEGHYFHFNTKVTKHQANLPIDKGDWIIETQQNAQNYLLETLEPEAPDSFFNWNFFDTILQQKEHFSPYLFEGIALEFLNQNPQIKDSFQLKKQTDKAFAQNAYQQLNWIYQQTPHYEKNHLRYPIYRILKKQVQTTKIN</sequence>
<evidence type="ECO:0000313" key="2">
    <source>
        <dbReference type="EMBL" id="ATA93502.1"/>
    </source>
</evidence>
<feature type="domain" description="Peptidase M14" evidence="1">
    <location>
        <begin position="49"/>
        <end position="181"/>
    </location>
</feature>
<dbReference type="CDD" id="cd06241">
    <property type="entry name" value="M14-like"/>
    <property type="match status" value="1"/>
</dbReference>
<dbReference type="GO" id="GO:0004181">
    <property type="term" value="F:metallocarboxypeptidase activity"/>
    <property type="evidence" value="ECO:0007669"/>
    <property type="project" value="InterPro"/>
</dbReference>
<dbReference type="AlphaFoldDB" id="A0AAD0E9Q6"/>
<dbReference type="PROSITE" id="PS51257">
    <property type="entry name" value="PROKAR_LIPOPROTEIN"/>
    <property type="match status" value="1"/>
</dbReference>
<dbReference type="Proteomes" id="UP000243753">
    <property type="component" value="Chromosome"/>
</dbReference>
<dbReference type="Gene3D" id="3.40.630.10">
    <property type="entry name" value="Zn peptidases"/>
    <property type="match status" value="1"/>
</dbReference>
<dbReference type="InterPro" id="IPR000834">
    <property type="entry name" value="Peptidase_M14"/>
</dbReference>
<organism evidence="2 3">
    <name type="scientific">Capnocytophaga canimorsus</name>
    <dbReference type="NCBI Taxonomy" id="28188"/>
    <lineage>
        <taxon>Bacteria</taxon>
        <taxon>Pseudomonadati</taxon>
        <taxon>Bacteroidota</taxon>
        <taxon>Flavobacteriia</taxon>
        <taxon>Flavobacteriales</taxon>
        <taxon>Flavobacteriaceae</taxon>
        <taxon>Capnocytophaga</taxon>
    </lineage>
</organism>
<dbReference type="Pfam" id="PF00246">
    <property type="entry name" value="Peptidase_M14"/>
    <property type="match status" value="1"/>
</dbReference>
<dbReference type="GO" id="GO:0006508">
    <property type="term" value="P:proteolysis"/>
    <property type="evidence" value="ECO:0007669"/>
    <property type="project" value="InterPro"/>
</dbReference>
<dbReference type="EMBL" id="CP022389">
    <property type="protein sequence ID" value="ATA93502.1"/>
    <property type="molecule type" value="Genomic_DNA"/>
</dbReference>
<gene>
    <name evidence="2" type="ORF">CGC54_03700</name>
</gene>
<accession>A0AAD0E9Q6</accession>
<evidence type="ECO:0000313" key="3">
    <source>
        <dbReference type="Proteomes" id="UP000243753"/>
    </source>
</evidence>